<keyword evidence="2" id="KW-0378">Hydrolase</keyword>
<keyword evidence="4" id="KW-0812">Transmembrane</keyword>
<dbReference type="Proteomes" id="UP000069771">
    <property type="component" value="Chromosome"/>
</dbReference>
<dbReference type="STRING" id="1702221.AALO17_06720"/>
<organism evidence="5 6">
    <name type="scientific">Faecalibaculum rodentium</name>
    <dbReference type="NCBI Taxonomy" id="1702221"/>
    <lineage>
        <taxon>Bacteria</taxon>
        <taxon>Bacillati</taxon>
        <taxon>Bacillota</taxon>
        <taxon>Erysipelotrichia</taxon>
        <taxon>Erysipelotrichales</taxon>
        <taxon>Erysipelotrichaceae</taxon>
        <taxon>Faecalibaculum</taxon>
    </lineage>
</organism>
<evidence type="ECO:0000256" key="1">
    <source>
        <dbReference type="ARBA" id="ARBA00022723"/>
    </source>
</evidence>
<dbReference type="GO" id="GO:0009245">
    <property type="term" value="P:lipid A biosynthetic process"/>
    <property type="evidence" value="ECO:0007669"/>
    <property type="project" value="TreeGrafter"/>
</dbReference>
<gene>
    <name evidence="5" type="ORF">AALO17_06720</name>
</gene>
<name>A0A140DT29_9FIRM</name>
<evidence type="ECO:0000256" key="2">
    <source>
        <dbReference type="ARBA" id="ARBA00022801"/>
    </source>
</evidence>
<keyword evidence="6" id="KW-1185">Reference proteome</keyword>
<dbReference type="Gene3D" id="3.60.21.10">
    <property type="match status" value="1"/>
</dbReference>
<dbReference type="PANTHER" id="PTHR31302">
    <property type="entry name" value="TRANSMEMBRANE PROTEIN WITH METALLOPHOSPHOESTERASE DOMAIN-RELATED"/>
    <property type="match status" value="1"/>
</dbReference>
<sequence>MPLSVDQTSSMPADRPGIPGGTRGHAWKSGILVDDMESLQKKLLAVVACLTALAVFMACAMYRAIYINPENLAVTTLAWKNKSIPADMDDVSLVYFTDLEYGRYETAKRAQNVFDRIHAMNPRVLVFGGDLFEADVEITEDMKQQMIQWLSSIQAPLGKFAVLGEQDLTSPERLAQVQEIYNASQVEIIDNSSRLICNRTAAGIRLVGISPQEDWQAALQGVQADQFTVLISHYTDPFSSEALKAAGIDYALGGNSHGTQISYPVFGGYRSWPGSETINRGETTSVEFPYYISTGTGCIKVNARLNATPEIVYILISA</sequence>
<dbReference type="EMBL" id="CP011391">
    <property type="protein sequence ID" value="AMK53806.1"/>
    <property type="molecule type" value="Genomic_DNA"/>
</dbReference>
<dbReference type="GO" id="GO:0008758">
    <property type="term" value="F:UDP-2,3-diacylglucosamine hydrolase activity"/>
    <property type="evidence" value="ECO:0007669"/>
    <property type="project" value="TreeGrafter"/>
</dbReference>
<evidence type="ECO:0000313" key="6">
    <source>
        <dbReference type="Proteomes" id="UP000069771"/>
    </source>
</evidence>
<feature type="region of interest" description="Disordered" evidence="3">
    <location>
        <begin position="1"/>
        <end position="22"/>
    </location>
</feature>
<proteinExistence type="predicted"/>
<dbReference type="SUPFAM" id="SSF56300">
    <property type="entry name" value="Metallo-dependent phosphatases"/>
    <property type="match status" value="1"/>
</dbReference>
<accession>A0A140DT29</accession>
<dbReference type="AlphaFoldDB" id="A0A140DT29"/>
<keyword evidence="4" id="KW-1133">Transmembrane helix</keyword>
<feature type="transmembrane region" description="Helical" evidence="4">
    <location>
        <begin position="43"/>
        <end position="65"/>
    </location>
</feature>
<protein>
    <recommendedName>
        <fullName evidence="7">Calcineurin-like phosphoesterase domain-containing protein</fullName>
    </recommendedName>
</protein>
<dbReference type="GO" id="GO:0046872">
    <property type="term" value="F:metal ion binding"/>
    <property type="evidence" value="ECO:0007669"/>
    <property type="project" value="UniProtKB-KW"/>
</dbReference>
<evidence type="ECO:0000313" key="5">
    <source>
        <dbReference type="EMBL" id="AMK53806.1"/>
    </source>
</evidence>
<dbReference type="KEGG" id="fro:AALO17_06720"/>
<reference evidence="5 6" key="1">
    <citation type="journal article" date="2016" name="Gut Pathog.">
        <title>Whole genome sequencing of "Faecalibaculum rodentium" ALO17, isolated from C57BL/6J laboratory mouse feces.</title>
        <authorList>
            <person name="Lim S."/>
            <person name="Chang D.H."/>
            <person name="Ahn S."/>
            <person name="Kim B.C."/>
        </authorList>
    </citation>
    <scope>NUCLEOTIDE SEQUENCE [LARGE SCALE GENOMIC DNA]</scope>
    <source>
        <strain evidence="5 6">Alo17</strain>
    </source>
</reference>
<evidence type="ECO:0008006" key="7">
    <source>
        <dbReference type="Google" id="ProtNLM"/>
    </source>
</evidence>
<dbReference type="InterPro" id="IPR029052">
    <property type="entry name" value="Metallo-depent_PP-like"/>
</dbReference>
<evidence type="ECO:0000256" key="3">
    <source>
        <dbReference type="SAM" id="MobiDB-lite"/>
    </source>
</evidence>
<dbReference type="GO" id="GO:0016020">
    <property type="term" value="C:membrane"/>
    <property type="evidence" value="ECO:0007669"/>
    <property type="project" value="GOC"/>
</dbReference>
<feature type="compositionally biased region" description="Polar residues" evidence="3">
    <location>
        <begin position="1"/>
        <end position="11"/>
    </location>
</feature>
<dbReference type="PANTHER" id="PTHR31302:SF31">
    <property type="entry name" value="PHOSPHODIESTERASE YAEI"/>
    <property type="match status" value="1"/>
</dbReference>
<dbReference type="InterPro" id="IPR051158">
    <property type="entry name" value="Metallophosphoesterase_sf"/>
</dbReference>
<keyword evidence="1" id="KW-0479">Metal-binding</keyword>
<keyword evidence="4" id="KW-0472">Membrane</keyword>
<evidence type="ECO:0000256" key="4">
    <source>
        <dbReference type="SAM" id="Phobius"/>
    </source>
</evidence>